<dbReference type="SUPFAM" id="SSF50118">
    <property type="entry name" value="Cell growth inhibitor/plasmid maintenance toxic component"/>
    <property type="match status" value="1"/>
</dbReference>
<dbReference type="GO" id="GO:0006276">
    <property type="term" value="P:plasmid maintenance"/>
    <property type="evidence" value="ECO:0007669"/>
    <property type="project" value="InterPro"/>
</dbReference>
<evidence type="ECO:0000256" key="5">
    <source>
        <dbReference type="ARBA" id="ARBA00023163"/>
    </source>
</evidence>
<evidence type="ECO:0000256" key="6">
    <source>
        <dbReference type="ARBA" id="ARBA00029628"/>
    </source>
</evidence>
<evidence type="ECO:0000313" key="9">
    <source>
        <dbReference type="Proteomes" id="UP000515971"/>
    </source>
</evidence>
<gene>
    <name evidence="8" type="ORF">H9L13_01015</name>
</gene>
<name>A0A7G9SIA0_9SPHN</name>
<evidence type="ECO:0000256" key="2">
    <source>
        <dbReference type="ARBA" id="ARBA00015075"/>
    </source>
</evidence>
<protein>
    <recommendedName>
        <fullName evidence="2">Toxin CcdB</fullName>
    </recommendedName>
    <alternativeName>
        <fullName evidence="7">Cytotoxic protein CcdB</fullName>
    </alternativeName>
    <alternativeName>
        <fullName evidence="6">Protein LetD</fullName>
    </alternativeName>
</protein>
<dbReference type="Gene3D" id="2.30.30.110">
    <property type="match status" value="1"/>
</dbReference>
<evidence type="ECO:0000256" key="4">
    <source>
        <dbReference type="ARBA" id="ARBA00023015"/>
    </source>
</evidence>
<comment type="similarity">
    <text evidence="1">Belongs to the CcdB toxin family.</text>
</comment>
<keyword evidence="5" id="KW-0804">Transcription</keyword>
<keyword evidence="4" id="KW-0805">Transcription regulation</keyword>
<sequence>MAQFDARRLRDEAGLVLDCQADLLDSLPTRFVVPLIAHSGRQAETRRLHPLFIIEGQQYVMATHLAGAVAQKELGEVVTSLRDHHFDIIDALDVLLGGV</sequence>
<organism evidence="8 9">
    <name type="scientific">Sphingomonas lutea</name>
    <dbReference type="NCBI Taxonomy" id="1045317"/>
    <lineage>
        <taxon>Bacteria</taxon>
        <taxon>Pseudomonadati</taxon>
        <taxon>Pseudomonadota</taxon>
        <taxon>Alphaproteobacteria</taxon>
        <taxon>Sphingomonadales</taxon>
        <taxon>Sphingomonadaceae</taxon>
        <taxon>Sphingomonas</taxon>
    </lineage>
</organism>
<evidence type="ECO:0000313" key="8">
    <source>
        <dbReference type="EMBL" id="QNN67575.1"/>
    </source>
</evidence>
<evidence type="ECO:0000256" key="7">
    <source>
        <dbReference type="ARBA" id="ARBA00033135"/>
    </source>
</evidence>
<proteinExistence type="inferred from homology"/>
<dbReference type="GO" id="GO:0008657">
    <property type="term" value="F:DNA topoisomerase type II (double strand cut, ATP-hydrolyzing) inhibitor activity"/>
    <property type="evidence" value="ECO:0007669"/>
    <property type="project" value="InterPro"/>
</dbReference>
<dbReference type="InterPro" id="IPR011067">
    <property type="entry name" value="Plasmid_toxin/cell-grow_inhib"/>
</dbReference>
<dbReference type="KEGG" id="slut:H9L13_01015"/>
<dbReference type="Pfam" id="PF01845">
    <property type="entry name" value="CcdB"/>
    <property type="match status" value="1"/>
</dbReference>
<dbReference type="Proteomes" id="UP000515971">
    <property type="component" value="Chromosome"/>
</dbReference>
<keyword evidence="3" id="KW-0678">Repressor</keyword>
<dbReference type="InterPro" id="IPR002712">
    <property type="entry name" value="CcdB"/>
</dbReference>
<evidence type="ECO:0000256" key="1">
    <source>
        <dbReference type="ARBA" id="ARBA00005230"/>
    </source>
</evidence>
<accession>A0A7G9SIA0</accession>
<dbReference type="AlphaFoldDB" id="A0A7G9SIA0"/>
<dbReference type="RefSeq" id="WP_187538251.1">
    <property type="nucleotide sequence ID" value="NZ_BAABJT010000001.1"/>
</dbReference>
<evidence type="ECO:0000256" key="3">
    <source>
        <dbReference type="ARBA" id="ARBA00022491"/>
    </source>
</evidence>
<dbReference type="EMBL" id="CP060718">
    <property type="protein sequence ID" value="QNN67575.1"/>
    <property type="molecule type" value="Genomic_DNA"/>
</dbReference>
<keyword evidence="9" id="KW-1185">Reference proteome</keyword>
<reference evidence="8 9" key="1">
    <citation type="submission" date="2020-08" db="EMBL/GenBank/DDBJ databases">
        <title>Genome sequence of Sphingomonas lutea KCTC 23642T.</title>
        <authorList>
            <person name="Hyun D.-W."/>
            <person name="Bae J.-W."/>
        </authorList>
    </citation>
    <scope>NUCLEOTIDE SEQUENCE [LARGE SCALE GENOMIC DNA]</scope>
    <source>
        <strain evidence="8 9">KCTC 23642</strain>
    </source>
</reference>